<keyword evidence="2" id="KW-0326">Glycosidase</keyword>
<dbReference type="InterPro" id="IPR029483">
    <property type="entry name" value="GH97_C"/>
</dbReference>
<dbReference type="eggNOG" id="COG1470">
    <property type="taxonomic scope" value="Bacteria"/>
</dbReference>
<evidence type="ECO:0000256" key="3">
    <source>
        <dbReference type="SAM" id="SignalP"/>
    </source>
</evidence>
<gene>
    <name evidence="5" type="ORF">SaccyDRAFT_2340</name>
</gene>
<reference evidence="5 6" key="1">
    <citation type="submission" date="2011-11" db="EMBL/GenBank/DDBJ databases">
        <title>The Noncontiguous Finished sequence of Saccharomonospora cyanea NA-134.</title>
        <authorList>
            <consortium name="US DOE Joint Genome Institute"/>
            <person name="Lucas S."/>
            <person name="Han J."/>
            <person name="Lapidus A."/>
            <person name="Cheng J.-F."/>
            <person name="Goodwin L."/>
            <person name="Pitluck S."/>
            <person name="Peters L."/>
            <person name="Ovchinnikova G."/>
            <person name="Lu M."/>
            <person name="Detter J.C."/>
            <person name="Han C."/>
            <person name="Tapia R."/>
            <person name="Land M."/>
            <person name="Hauser L."/>
            <person name="Kyrpides N."/>
            <person name="Ivanova N."/>
            <person name="Pagani I."/>
            <person name="Brambilla E.-M."/>
            <person name="Klenk H.-P."/>
            <person name="Woyke T."/>
        </authorList>
    </citation>
    <scope>NUCLEOTIDE SEQUENCE [LARGE SCALE GENOMIC DNA]</scope>
    <source>
        <strain evidence="5 6">NA-134</strain>
    </source>
</reference>
<dbReference type="Proteomes" id="UP000002791">
    <property type="component" value="Chromosome"/>
</dbReference>
<dbReference type="AlphaFoldDB" id="H5XQX7"/>
<keyword evidence="6" id="KW-1185">Reference proteome</keyword>
<evidence type="ECO:0000313" key="6">
    <source>
        <dbReference type="Proteomes" id="UP000002791"/>
    </source>
</evidence>
<dbReference type="InterPro" id="IPR052720">
    <property type="entry name" value="Glycosyl_hydrolase_97"/>
</dbReference>
<dbReference type="SMART" id="SM00776">
    <property type="entry name" value="NPCBM"/>
    <property type="match status" value="1"/>
</dbReference>
<dbReference type="Pfam" id="PF14508">
    <property type="entry name" value="GH97_N"/>
    <property type="match status" value="1"/>
</dbReference>
<dbReference type="OrthoDB" id="57532at2"/>
<name>H5XQX7_9PSEU</name>
<dbReference type="GO" id="GO:0030246">
    <property type="term" value="F:carbohydrate binding"/>
    <property type="evidence" value="ECO:0007669"/>
    <property type="project" value="InterPro"/>
</dbReference>
<dbReference type="RefSeq" id="WP_005456311.1">
    <property type="nucleotide sequence ID" value="NZ_CM001440.1"/>
</dbReference>
<dbReference type="InterPro" id="IPR013783">
    <property type="entry name" value="Ig-like_fold"/>
</dbReference>
<evidence type="ECO:0000259" key="4">
    <source>
        <dbReference type="SMART" id="SM00776"/>
    </source>
</evidence>
<evidence type="ECO:0000256" key="1">
    <source>
        <dbReference type="ARBA" id="ARBA00022801"/>
    </source>
</evidence>
<dbReference type="InterPro" id="IPR008979">
    <property type="entry name" value="Galactose-bd-like_sf"/>
</dbReference>
<dbReference type="InterPro" id="IPR013780">
    <property type="entry name" value="Glyco_hydro_b"/>
</dbReference>
<dbReference type="InterPro" id="IPR019563">
    <property type="entry name" value="GH97_catalytic"/>
</dbReference>
<evidence type="ECO:0000256" key="2">
    <source>
        <dbReference type="ARBA" id="ARBA00023295"/>
    </source>
</evidence>
<dbReference type="InterPro" id="IPR014718">
    <property type="entry name" value="GH-type_carb-bd"/>
</dbReference>
<protein>
    <submittedName>
        <fullName evidence="5">Putative carbohydrate binding protein,alpha-galactosidase family protein</fullName>
    </submittedName>
</protein>
<dbReference type="InterPro" id="IPR013222">
    <property type="entry name" value="Glyco_hyd_98_carb-bd"/>
</dbReference>
<dbReference type="SUPFAM" id="SSF51445">
    <property type="entry name" value="(Trans)glycosidases"/>
    <property type="match status" value="1"/>
</dbReference>
<keyword evidence="1" id="KW-0378">Hydrolase</keyword>
<dbReference type="Gene3D" id="2.60.120.1060">
    <property type="entry name" value="NPCBM/NEW2 domain"/>
    <property type="match status" value="1"/>
</dbReference>
<keyword evidence="3" id="KW-0732">Signal</keyword>
<dbReference type="STRING" id="882082.SaccyDRAFT_2340"/>
<dbReference type="InterPro" id="IPR029486">
    <property type="entry name" value="GH97_N"/>
</dbReference>
<dbReference type="Pfam" id="PF14509">
    <property type="entry name" value="GH97_C"/>
    <property type="match status" value="1"/>
</dbReference>
<dbReference type="GO" id="GO:0016798">
    <property type="term" value="F:hydrolase activity, acting on glycosyl bonds"/>
    <property type="evidence" value="ECO:0007669"/>
    <property type="project" value="UniProtKB-KW"/>
</dbReference>
<accession>H5XQX7</accession>
<dbReference type="Pfam" id="PF10566">
    <property type="entry name" value="Glyco_hydro_97"/>
    <property type="match status" value="1"/>
</dbReference>
<dbReference type="InterPro" id="IPR018905">
    <property type="entry name" value="A-galactase_NEW3"/>
</dbReference>
<dbReference type="Pfam" id="PF08305">
    <property type="entry name" value="NPCBM"/>
    <property type="match status" value="1"/>
</dbReference>
<evidence type="ECO:0000313" key="5">
    <source>
        <dbReference type="EMBL" id="EHR61217.1"/>
    </source>
</evidence>
<dbReference type="Pfam" id="PF10633">
    <property type="entry name" value="NPCBM_assoc"/>
    <property type="match status" value="1"/>
</dbReference>
<dbReference type="PANTHER" id="PTHR35803:SF2">
    <property type="entry name" value="RETAINING ALPHA-GALACTOSIDASE"/>
    <property type="match status" value="1"/>
</dbReference>
<dbReference type="Gene3D" id="3.20.20.70">
    <property type="entry name" value="Aldolase class I"/>
    <property type="match status" value="1"/>
</dbReference>
<dbReference type="eggNOG" id="COG1082">
    <property type="taxonomic scope" value="Bacteria"/>
</dbReference>
<sequence>MPWSAVRSVAAVGAIAAVVGTSATVPATADDSTWSVTGPGSDLTAVVSLSDGAPSLEVTRGGRTVLPASGIGVLTEDTDLTDDLTFTGRSDRTVVERYRTTTGKERKRHTVMRETTLSFTAEDGTPLDLVVRVAPDGVAYRYHLPSPDGTAIVREASSWTLPTDAPAWMLDYSSWYEEPRFEATAGSVPSGDFGYPALFSTAGSYVLLTESGLSSDYPGSMLTHEQGSGRYQVGLVERPPASSGPLSTPWRVAVVGDLDTVTESTLVDDLAPDSRVADTSWIEPGTVAWSWLPEHDSPRDPERQRDYIDYAAEHGWSYVLIDEGWDASWVPEVTRYARAKGVDVLLWFRWWEVDTAEEMDHWFGLLNDWGVKGVKIDFMNTGEGHGEGVSRHDWYERVLAATAEHRLLVNFHGSTLPKGMQRTWPHLMTYEAVRGAEYYSFSGDHQVTPEHNTTLPFTRNVVGSMDYTPVTLSQDSRFTSDGHEIALPVVFESGLLHLADRPEVFPRYPDAERFLDQVPAVWDETELLSGEPGSEVVLARRQGDRWFVGGIAAGDARTLSASLDFLGRGDWRVDLFRDGEDGTGVVRESHVLDRHDELTVPVADNGGFAAIVCRADRHRDSCERPVPTVPDTTLDLSAESATVPAGGSVRISAQFTLDEGERVHDVSLRPSVPEDWHVEGEVVRARSLRAGETLSGTWTLVAPQDGPRGRVDLPLVAQYRLPGGSGHGEPVHVERAVDVLVPPDVPRGEVFVSDLPFLSSGNGWGPVERDASVGEQEEGDGAELTIGGTTYAKGLGVHAPSSVELYLGGACTRLTAEVGVDDEVGDQGSVSFEVRGDDEQLAVTPTLRGADGAHLLDVPVDGVRLLTLSVHDGGDGVNHDHADWGGARLVCTA</sequence>
<feature type="signal peptide" evidence="3">
    <location>
        <begin position="1"/>
        <end position="29"/>
    </location>
</feature>
<proteinExistence type="predicted"/>
<dbReference type="HOGENOM" id="CLU_011166_1_0_11"/>
<dbReference type="InterPro" id="IPR013785">
    <property type="entry name" value="Aldolase_TIM"/>
</dbReference>
<dbReference type="SUPFAM" id="SSF49785">
    <property type="entry name" value="Galactose-binding domain-like"/>
    <property type="match status" value="1"/>
</dbReference>
<feature type="domain" description="Glycosyl hydrolase family 98 putative carbohydrate-binding module" evidence="4">
    <location>
        <begin position="746"/>
        <end position="891"/>
    </location>
</feature>
<dbReference type="InterPro" id="IPR017853">
    <property type="entry name" value="GH"/>
</dbReference>
<dbReference type="PANTHER" id="PTHR35803">
    <property type="entry name" value="GLUCAN 1,4-ALPHA-GLUCOSIDASE SUSB-RELATED"/>
    <property type="match status" value="1"/>
</dbReference>
<organism evidence="5 6">
    <name type="scientific">Saccharomonospora cyanea NA-134</name>
    <dbReference type="NCBI Taxonomy" id="882082"/>
    <lineage>
        <taxon>Bacteria</taxon>
        <taxon>Bacillati</taxon>
        <taxon>Actinomycetota</taxon>
        <taxon>Actinomycetes</taxon>
        <taxon>Pseudonocardiales</taxon>
        <taxon>Pseudonocardiaceae</taxon>
        <taxon>Saccharomonospora</taxon>
    </lineage>
</organism>
<dbReference type="InterPro" id="IPR038637">
    <property type="entry name" value="NPCBM_sf"/>
</dbReference>
<dbReference type="Gene3D" id="2.60.40.1180">
    <property type="entry name" value="Golgi alpha-mannosidase II"/>
    <property type="match status" value="1"/>
</dbReference>
<feature type="chain" id="PRO_5003601978" evidence="3">
    <location>
        <begin position="30"/>
        <end position="893"/>
    </location>
</feature>
<dbReference type="Gene3D" id="2.60.40.10">
    <property type="entry name" value="Immunoglobulins"/>
    <property type="match status" value="1"/>
</dbReference>
<dbReference type="Gene3D" id="2.70.98.10">
    <property type="match status" value="1"/>
</dbReference>
<dbReference type="GO" id="GO:0005975">
    <property type="term" value="P:carbohydrate metabolic process"/>
    <property type="evidence" value="ECO:0007669"/>
    <property type="project" value="UniProtKB-ARBA"/>
</dbReference>
<dbReference type="EMBL" id="CM001440">
    <property type="protein sequence ID" value="EHR61217.1"/>
    <property type="molecule type" value="Genomic_DNA"/>
</dbReference>